<feature type="region of interest" description="Disordered" evidence="1">
    <location>
        <begin position="279"/>
        <end position="300"/>
    </location>
</feature>
<protein>
    <submittedName>
        <fullName evidence="2">DEHA2C02310p</fullName>
    </submittedName>
</protein>
<dbReference type="GeneID" id="8998295"/>
<evidence type="ECO:0000313" key="2">
    <source>
        <dbReference type="EMBL" id="CAR65524.1"/>
    </source>
</evidence>
<dbReference type="RefSeq" id="XP_002770157.1">
    <property type="nucleotide sequence ID" value="XM_002770111.1"/>
</dbReference>
<dbReference type="KEGG" id="dha:DEHA2C02310g"/>
<dbReference type="HOGENOM" id="CLU_601318_0_0_1"/>
<organism evidence="2 3">
    <name type="scientific">Debaryomyces hansenii (strain ATCC 36239 / CBS 767 / BCRC 21394 / JCM 1990 / NBRC 0083 / IGC 2968)</name>
    <name type="common">Yeast</name>
    <name type="synonym">Torulaspora hansenii</name>
    <dbReference type="NCBI Taxonomy" id="284592"/>
    <lineage>
        <taxon>Eukaryota</taxon>
        <taxon>Fungi</taxon>
        <taxon>Dikarya</taxon>
        <taxon>Ascomycota</taxon>
        <taxon>Saccharomycotina</taxon>
        <taxon>Pichiomycetes</taxon>
        <taxon>Debaryomycetaceae</taxon>
        <taxon>Debaryomyces</taxon>
    </lineage>
</organism>
<accession>B5RT62</accession>
<dbReference type="OrthoDB" id="4024635at2759"/>
<dbReference type="eggNOG" id="ENOG502RQD4">
    <property type="taxonomic scope" value="Eukaryota"/>
</dbReference>
<name>B5RT62_DEBHA</name>
<dbReference type="EMBL" id="CR382135">
    <property type="protein sequence ID" value="CAR65524.1"/>
    <property type="molecule type" value="Genomic_DNA"/>
</dbReference>
<proteinExistence type="predicted"/>
<gene>
    <name evidence="2" type="ordered locus">DEHA2C02310g</name>
</gene>
<sequence length="455" mass="50329">MTKSSSKQRLSTMDIPDPIPANLHNLDLSYAIDTFQVGTYKMEDLPQTLPVFNKKTGSITRYAKGRRVTSMPILSHEPKCLPELPPKVEVKLGMKRNMKRSVSMFPQNIPLQDQQEFSKTRSSEIIIKDDKDLASATAKNTPITEADSLFSQTSIIDSTSASSIPSDEFTQMSVHSRKSIFEVNDRIIDDSSSSIYSEVDIEDDTLDDIYAVEMCLEEPELGSIFDGLSLDDSLWDSDKESIKCSQAKTGSYASTSILEYYNTQSDDQIGVRTPIKQKNSPRIDTKKELPSVPHSPVDNGLVLPKVRKNRIPRPASMFSMTNQSNFSSFTGSKSLHESKQEMKSAINGSIDVCLDPGNNYGYSRYSFGISKPRATSTSLLSPLSTSFNTSPNVIKPRASSTHLMNSTQYTANITPHVEETSAPSSHKLNTGRSVSAFISSTFRAFSSELSTITKK</sequence>
<evidence type="ECO:0000313" key="3">
    <source>
        <dbReference type="Proteomes" id="UP000000599"/>
    </source>
</evidence>
<dbReference type="Proteomes" id="UP000000599">
    <property type="component" value="Chromosome C"/>
</dbReference>
<dbReference type="AlphaFoldDB" id="B5RT62"/>
<dbReference type="VEuPathDB" id="FungiDB:DEHA2C02310g"/>
<reference evidence="2 3" key="1">
    <citation type="journal article" date="2004" name="Nature">
        <title>Genome evolution in yeasts.</title>
        <authorList>
            <consortium name="Genolevures"/>
            <person name="Dujon B."/>
            <person name="Sherman D."/>
            <person name="Fischer G."/>
            <person name="Durrens P."/>
            <person name="Casaregola S."/>
            <person name="Lafontaine I."/>
            <person name="de Montigny J."/>
            <person name="Marck C."/>
            <person name="Neuveglise C."/>
            <person name="Talla E."/>
            <person name="Goffard N."/>
            <person name="Frangeul L."/>
            <person name="Aigle M."/>
            <person name="Anthouard V."/>
            <person name="Babour A."/>
            <person name="Barbe V."/>
            <person name="Barnay S."/>
            <person name="Blanchin S."/>
            <person name="Beckerich J.M."/>
            <person name="Beyne E."/>
            <person name="Bleykasten C."/>
            <person name="Boisrame A."/>
            <person name="Boyer J."/>
            <person name="Cattolico L."/>
            <person name="Confanioleri F."/>
            <person name="de Daruvar A."/>
            <person name="Despons L."/>
            <person name="Fabre E."/>
            <person name="Fairhead C."/>
            <person name="Ferry-Dumazet H."/>
            <person name="Groppi A."/>
            <person name="Hantraye F."/>
            <person name="Hennequin C."/>
            <person name="Jauniaux N."/>
            <person name="Joyet P."/>
            <person name="Kachouri R."/>
            <person name="Kerrest A."/>
            <person name="Koszul R."/>
            <person name="Lemaire M."/>
            <person name="Lesur I."/>
            <person name="Ma L."/>
            <person name="Muller H."/>
            <person name="Nicaud J.M."/>
            <person name="Nikolski M."/>
            <person name="Oztas S."/>
            <person name="Ozier-Kalogeropoulos O."/>
            <person name="Pellenz S."/>
            <person name="Potier S."/>
            <person name="Richard G.F."/>
            <person name="Straub M.L."/>
            <person name="Suleau A."/>
            <person name="Swennene D."/>
            <person name="Tekaia F."/>
            <person name="Wesolowski-Louvel M."/>
            <person name="Westhof E."/>
            <person name="Wirth B."/>
            <person name="Zeniou-Meyer M."/>
            <person name="Zivanovic I."/>
            <person name="Bolotin-Fukuhara M."/>
            <person name="Thierry A."/>
            <person name="Bouchier C."/>
            <person name="Caudron B."/>
            <person name="Scarpelli C."/>
            <person name="Gaillardin C."/>
            <person name="Weissenbach J."/>
            <person name="Wincker P."/>
            <person name="Souciet J.L."/>
        </authorList>
    </citation>
    <scope>NUCLEOTIDE SEQUENCE [LARGE SCALE GENOMIC DNA]</scope>
    <source>
        <strain evidence="3">ATCC 36239 / CBS 767 / BCRC 21394 / JCM 1990 / NBRC 0083 / IGC 2968</strain>
    </source>
</reference>
<evidence type="ECO:0000256" key="1">
    <source>
        <dbReference type="SAM" id="MobiDB-lite"/>
    </source>
</evidence>
<keyword evidence="3" id="KW-1185">Reference proteome</keyword>
<dbReference type="InParanoid" id="B5RT62"/>